<sequence length="69" mass="7968">MYPNVHIFSCTNIGKLVRINESVVLFLYWDNIRVLLELAKEFSKLQLVINAWAVSELRTAAAIKASWLF</sequence>
<organism evidence="1 2">
    <name type="scientific">Acanthoscelides obtectus</name>
    <name type="common">Bean weevil</name>
    <name type="synonym">Bruchus obtectus</name>
    <dbReference type="NCBI Taxonomy" id="200917"/>
    <lineage>
        <taxon>Eukaryota</taxon>
        <taxon>Metazoa</taxon>
        <taxon>Ecdysozoa</taxon>
        <taxon>Arthropoda</taxon>
        <taxon>Hexapoda</taxon>
        <taxon>Insecta</taxon>
        <taxon>Pterygota</taxon>
        <taxon>Neoptera</taxon>
        <taxon>Endopterygota</taxon>
        <taxon>Coleoptera</taxon>
        <taxon>Polyphaga</taxon>
        <taxon>Cucujiformia</taxon>
        <taxon>Chrysomeloidea</taxon>
        <taxon>Chrysomelidae</taxon>
        <taxon>Bruchinae</taxon>
        <taxon>Bruchini</taxon>
        <taxon>Acanthoscelides</taxon>
    </lineage>
</organism>
<comment type="caution">
    <text evidence="1">The sequence shown here is derived from an EMBL/GenBank/DDBJ whole genome shotgun (WGS) entry which is preliminary data.</text>
</comment>
<dbReference type="AlphaFoldDB" id="A0A9P0KV30"/>
<gene>
    <name evidence="1" type="ORF">ACAOBT_LOCUS13584</name>
</gene>
<protein>
    <submittedName>
        <fullName evidence="1">Uncharacterized protein</fullName>
    </submittedName>
</protein>
<dbReference type="EMBL" id="CAKOFQ010006883">
    <property type="protein sequence ID" value="CAH1979704.1"/>
    <property type="molecule type" value="Genomic_DNA"/>
</dbReference>
<dbReference type="Proteomes" id="UP001152888">
    <property type="component" value="Unassembled WGS sequence"/>
</dbReference>
<dbReference type="OrthoDB" id="3437960at2759"/>
<proteinExistence type="predicted"/>
<reference evidence="1" key="1">
    <citation type="submission" date="2022-03" db="EMBL/GenBank/DDBJ databases">
        <authorList>
            <person name="Sayadi A."/>
        </authorList>
    </citation>
    <scope>NUCLEOTIDE SEQUENCE</scope>
</reference>
<evidence type="ECO:0000313" key="1">
    <source>
        <dbReference type="EMBL" id="CAH1979704.1"/>
    </source>
</evidence>
<name>A0A9P0KV30_ACAOB</name>
<evidence type="ECO:0000313" key="2">
    <source>
        <dbReference type="Proteomes" id="UP001152888"/>
    </source>
</evidence>
<accession>A0A9P0KV30</accession>
<keyword evidence="2" id="KW-1185">Reference proteome</keyword>